<gene>
    <name evidence="2" type="ORF">G3I32_14750</name>
</gene>
<evidence type="ECO:0000313" key="2">
    <source>
        <dbReference type="EMBL" id="NEB10110.1"/>
    </source>
</evidence>
<feature type="compositionally biased region" description="Pro residues" evidence="1">
    <location>
        <begin position="25"/>
        <end position="36"/>
    </location>
</feature>
<dbReference type="Proteomes" id="UP000470446">
    <property type="component" value="Unassembled WGS sequence"/>
</dbReference>
<feature type="region of interest" description="Disordered" evidence="1">
    <location>
        <begin position="1"/>
        <end position="68"/>
    </location>
</feature>
<reference evidence="2 3" key="1">
    <citation type="submission" date="2020-01" db="EMBL/GenBank/DDBJ databases">
        <title>Insect and environment-associated Actinomycetes.</title>
        <authorList>
            <person name="Currrie C."/>
            <person name="Chevrette M."/>
            <person name="Carlson C."/>
            <person name="Stubbendieck R."/>
            <person name="Wendt-Pienkowski E."/>
        </authorList>
    </citation>
    <scope>NUCLEOTIDE SEQUENCE [LARGE SCALE GENOMIC DNA]</scope>
    <source>
        <strain evidence="2 3">SID14163</strain>
    </source>
</reference>
<accession>A0A7K3PJG7</accession>
<proteinExistence type="predicted"/>
<name>A0A7K3PJG7_9ACTN</name>
<feature type="compositionally biased region" description="Pro residues" evidence="1">
    <location>
        <begin position="1"/>
        <end position="15"/>
    </location>
</feature>
<feature type="non-terminal residue" evidence="2">
    <location>
        <position position="1"/>
    </location>
</feature>
<organism evidence="2 3">
    <name type="scientific">Streptomyces coelicoflavus</name>
    <dbReference type="NCBI Taxonomy" id="285562"/>
    <lineage>
        <taxon>Bacteria</taxon>
        <taxon>Bacillati</taxon>
        <taxon>Actinomycetota</taxon>
        <taxon>Actinomycetes</taxon>
        <taxon>Kitasatosporales</taxon>
        <taxon>Streptomycetaceae</taxon>
        <taxon>Streptomyces</taxon>
    </lineage>
</organism>
<comment type="caution">
    <text evidence="2">The sequence shown here is derived from an EMBL/GenBank/DDBJ whole genome shotgun (WGS) entry which is preliminary data.</text>
</comment>
<dbReference type="AlphaFoldDB" id="A0A7K3PJG7"/>
<dbReference type="EMBL" id="JAAGMA010000387">
    <property type="protein sequence ID" value="NEB10110.1"/>
    <property type="molecule type" value="Genomic_DNA"/>
</dbReference>
<evidence type="ECO:0000256" key="1">
    <source>
        <dbReference type="SAM" id="MobiDB-lite"/>
    </source>
</evidence>
<protein>
    <submittedName>
        <fullName evidence="2">Uncharacterized protein</fullName>
    </submittedName>
</protein>
<evidence type="ECO:0000313" key="3">
    <source>
        <dbReference type="Proteomes" id="UP000470446"/>
    </source>
</evidence>
<sequence>PPTVVTEVVPPPQSPETPHQAPAPADQPAPPAPPASPTTADGKINYVRQGRRRTRPGKDGSGGGHPDA</sequence>
<feature type="compositionally biased region" description="Gly residues" evidence="1">
    <location>
        <begin position="59"/>
        <end position="68"/>
    </location>
</feature>